<dbReference type="Proteomes" id="UP000053732">
    <property type="component" value="Unassembled WGS sequence"/>
</dbReference>
<reference evidence="1 2" key="1">
    <citation type="journal article" date="2014" name="Nat. Commun.">
        <title>Multiple recent horizontal transfers of a large genomic region in cheese making fungi.</title>
        <authorList>
            <person name="Cheeseman K."/>
            <person name="Ropars J."/>
            <person name="Renault P."/>
            <person name="Dupont J."/>
            <person name="Gouzy J."/>
            <person name="Branca A."/>
            <person name="Abraham A.L."/>
            <person name="Ceppi M."/>
            <person name="Conseiller E."/>
            <person name="Debuchy R."/>
            <person name="Malagnac F."/>
            <person name="Goarin A."/>
            <person name="Silar P."/>
            <person name="Lacoste S."/>
            <person name="Sallet E."/>
            <person name="Bensimon A."/>
            <person name="Giraud T."/>
            <person name="Brygoo Y."/>
        </authorList>
    </citation>
    <scope>NUCLEOTIDE SEQUENCE [LARGE SCALE GENOMIC DNA]</scope>
    <source>
        <strain evidence="2">FM 013</strain>
    </source>
</reference>
<protein>
    <submittedName>
        <fullName evidence="1">Str. FM013</fullName>
    </submittedName>
</protein>
<organism evidence="1 2">
    <name type="scientific">Penicillium camemberti (strain FM 013)</name>
    <dbReference type="NCBI Taxonomy" id="1429867"/>
    <lineage>
        <taxon>Eukaryota</taxon>
        <taxon>Fungi</taxon>
        <taxon>Dikarya</taxon>
        <taxon>Ascomycota</taxon>
        <taxon>Pezizomycotina</taxon>
        <taxon>Eurotiomycetes</taxon>
        <taxon>Eurotiomycetidae</taxon>
        <taxon>Eurotiales</taxon>
        <taxon>Aspergillaceae</taxon>
        <taxon>Penicillium</taxon>
    </lineage>
</organism>
<proteinExistence type="predicted"/>
<dbReference type="AlphaFoldDB" id="A0A0G4NVD2"/>
<name>A0A0G4NVD2_PENC3</name>
<gene>
    <name evidence="1" type="ORF">PCAMFM013_S001g000970</name>
</gene>
<accession>A0A0G4NVD2</accession>
<evidence type="ECO:0000313" key="1">
    <source>
        <dbReference type="EMBL" id="CRL18010.1"/>
    </source>
</evidence>
<dbReference type="EMBL" id="HG793134">
    <property type="protein sequence ID" value="CRL18010.1"/>
    <property type="molecule type" value="Genomic_DNA"/>
</dbReference>
<evidence type="ECO:0000313" key="2">
    <source>
        <dbReference type="Proteomes" id="UP000053732"/>
    </source>
</evidence>
<sequence>MKDKAGLTWIAYIQLNNESLVHRIASHSMSGPETNFRTGVQARGGKCLVTGLIVLSRFAQGTRLARSFARVPSET</sequence>
<keyword evidence="2" id="KW-1185">Reference proteome</keyword>